<evidence type="ECO:0000259" key="1">
    <source>
        <dbReference type="PROSITE" id="PS50943"/>
    </source>
</evidence>
<evidence type="ECO:0000313" key="2">
    <source>
        <dbReference type="EMBL" id="NEZ57566.1"/>
    </source>
</evidence>
<dbReference type="Gene3D" id="1.10.260.40">
    <property type="entry name" value="lambda repressor-like DNA-binding domains"/>
    <property type="match status" value="1"/>
</dbReference>
<name>A0A6M0RN16_9CYAN</name>
<dbReference type="RefSeq" id="WP_163699664.1">
    <property type="nucleotide sequence ID" value="NZ_QXHD01000004.1"/>
</dbReference>
<protein>
    <submittedName>
        <fullName evidence="2">XRE family transcriptional regulator</fullName>
    </submittedName>
</protein>
<dbReference type="CDD" id="cd00093">
    <property type="entry name" value="HTH_XRE"/>
    <property type="match status" value="1"/>
</dbReference>
<accession>A0A6M0RN16</accession>
<sequence length="93" mass="10710">MLILKLKEAQARYNVTNKDLAEFIGVGKTMISDWRAGRKKPSYDRIGKIMNAIAQLGDKSQLQLFPLSLSELIEWRKDLNENPVTKREETISF</sequence>
<organism evidence="2 3">
    <name type="scientific">Adonisia turfae CCMR0081</name>
    <dbReference type="NCBI Taxonomy" id="2292702"/>
    <lineage>
        <taxon>Bacteria</taxon>
        <taxon>Bacillati</taxon>
        <taxon>Cyanobacteriota</taxon>
        <taxon>Adonisia</taxon>
        <taxon>Adonisia turfae</taxon>
    </lineage>
</organism>
<dbReference type="InterPro" id="IPR010982">
    <property type="entry name" value="Lambda_DNA-bd_dom_sf"/>
</dbReference>
<dbReference type="PROSITE" id="PS50943">
    <property type="entry name" value="HTH_CROC1"/>
    <property type="match status" value="1"/>
</dbReference>
<reference evidence="2 3" key="1">
    <citation type="journal article" date="2020" name="Microb. Ecol.">
        <title>Ecogenomics of the Marine Benthic Filamentous Cyanobacterium Adonisia.</title>
        <authorList>
            <person name="Walter J.M."/>
            <person name="Coutinho F.H."/>
            <person name="Leomil L."/>
            <person name="Hargreaves P.I."/>
            <person name="Campeao M.E."/>
            <person name="Vieira V.V."/>
            <person name="Silva B.S."/>
            <person name="Fistarol G.O."/>
            <person name="Salomon P.S."/>
            <person name="Sawabe T."/>
            <person name="Mino S."/>
            <person name="Hosokawa M."/>
            <person name="Miyashita H."/>
            <person name="Maruyama F."/>
            <person name="van Verk M.C."/>
            <person name="Dutilh B.E."/>
            <person name="Thompson C.C."/>
            <person name="Thompson F.L."/>
        </authorList>
    </citation>
    <scope>NUCLEOTIDE SEQUENCE [LARGE SCALE GENOMIC DNA]</scope>
    <source>
        <strain evidence="2 3">CCMR0081</strain>
    </source>
</reference>
<keyword evidence="3" id="KW-1185">Reference proteome</keyword>
<proteinExistence type="predicted"/>
<gene>
    <name evidence="2" type="ORF">DXZ20_18230</name>
</gene>
<comment type="caution">
    <text evidence="2">The sequence shown here is derived from an EMBL/GenBank/DDBJ whole genome shotgun (WGS) entry which is preliminary data.</text>
</comment>
<dbReference type="EMBL" id="QXHD01000004">
    <property type="protein sequence ID" value="NEZ57566.1"/>
    <property type="molecule type" value="Genomic_DNA"/>
</dbReference>
<dbReference type="SUPFAM" id="SSF47413">
    <property type="entry name" value="lambda repressor-like DNA-binding domains"/>
    <property type="match status" value="1"/>
</dbReference>
<evidence type="ECO:0000313" key="3">
    <source>
        <dbReference type="Proteomes" id="UP000481033"/>
    </source>
</evidence>
<dbReference type="Pfam" id="PF01381">
    <property type="entry name" value="HTH_3"/>
    <property type="match status" value="1"/>
</dbReference>
<feature type="domain" description="HTH cro/C1-type" evidence="1">
    <location>
        <begin position="6"/>
        <end position="52"/>
    </location>
</feature>
<dbReference type="InterPro" id="IPR001387">
    <property type="entry name" value="Cro/C1-type_HTH"/>
</dbReference>
<dbReference type="Proteomes" id="UP000481033">
    <property type="component" value="Unassembled WGS sequence"/>
</dbReference>
<dbReference type="GO" id="GO:0003677">
    <property type="term" value="F:DNA binding"/>
    <property type="evidence" value="ECO:0007669"/>
    <property type="project" value="InterPro"/>
</dbReference>
<dbReference type="AlphaFoldDB" id="A0A6M0RN16"/>